<dbReference type="InterPro" id="IPR036388">
    <property type="entry name" value="WH-like_DNA-bd_sf"/>
</dbReference>
<keyword evidence="3" id="KW-0804">Transcription</keyword>
<evidence type="ECO:0000313" key="6">
    <source>
        <dbReference type="EMBL" id="MFG1705114.1"/>
    </source>
</evidence>
<accession>A0ABW7AFZ0</accession>
<feature type="domain" description="HTH hxlR-type" evidence="5">
    <location>
        <begin position="23"/>
        <end position="121"/>
    </location>
</feature>
<name>A0ABW7AFZ0_9ACTN</name>
<dbReference type="PANTHER" id="PTHR33204:SF39">
    <property type="entry name" value="TRANSCRIPTIONAL REGULATORY PROTEIN"/>
    <property type="match status" value="1"/>
</dbReference>
<evidence type="ECO:0000256" key="1">
    <source>
        <dbReference type="ARBA" id="ARBA00023015"/>
    </source>
</evidence>
<dbReference type="PANTHER" id="PTHR33204">
    <property type="entry name" value="TRANSCRIPTIONAL REGULATOR, MARR FAMILY"/>
    <property type="match status" value="1"/>
</dbReference>
<organism evidence="6 7">
    <name type="scientific">Nonomuraea marmarensis</name>
    <dbReference type="NCBI Taxonomy" id="3351344"/>
    <lineage>
        <taxon>Bacteria</taxon>
        <taxon>Bacillati</taxon>
        <taxon>Actinomycetota</taxon>
        <taxon>Actinomycetes</taxon>
        <taxon>Streptosporangiales</taxon>
        <taxon>Streptosporangiaceae</taxon>
        <taxon>Nonomuraea</taxon>
    </lineage>
</organism>
<proteinExistence type="predicted"/>
<dbReference type="EMBL" id="JBICRM010000009">
    <property type="protein sequence ID" value="MFG1705114.1"/>
    <property type="molecule type" value="Genomic_DNA"/>
</dbReference>
<reference evidence="6 7" key="1">
    <citation type="submission" date="2024-10" db="EMBL/GenBank/DDBJ databases">
        <authorList>
            <person name="Topkara A.R."/>
            <person name="Saygin H."/>
        </authorList>
    </citation>
    <scope>NUCLEOTIDE SEQUENCE [LARGE SCALE GENOMIC DNA]</scope>
    <source>
        <strain evidence="6 7">M3C6</strain>
    </source>
</reference>
<keyword evidence="2" id="KW-0238">DNA-binding</keyword>
<evidence type="ECO:0000313" key="7">
    <source>
        <dbReference type="Proteomes" id="UP001603978"/>
    </source>
</evidence>
<dbReference type="SUPFAM" id="SSF46785">
    <property type="entry name" value="Winged helix' DNA-binding domain"/>
    <property type="match status" value="1"/>
</dbReference>
<evidence type="ECO:0000256" key="2">
    <source>
        <dbReference type="ARBA" id="ARBA00023125"/>
    </source>
</evidence>
<dbReference type="Proteomes" id="UP001603978">
    <property type="component" value="Unassembled WGS sequence"/>
</dbReference>
<protein>
    <submittedName>
        <fullName evidence="6">Winged helix-turn-helix transcriptional regulator</fullName>
    </submittedName>
</protein>
<dbReference type="InterPro" id="IPR036390">
    <property type="entry name" value="WH_DNA-bd_sf"/>
</dbReference>
<feature type="compositionally biased region" description="Polar residues" evidence="4">
    <location>
        <begin position="1"/>
        <end position="18"/>
    </location>
</feature>
<dbReference type="RefSeq" id="WP_393166798.1">
    <property type="nucleotide sequence ID" value="NZ_JBICRM010000009.1"/>
</dbReference>
<comment type="caution">
    <text evidence="6">The sequence shown here is derived from an EMBL/GenBank/DDBJ whole genome shotgun (WGS) entry which is preliminary data.</text>
</comment>
<keyword evidence="7" id="KW-1185">Reference proteome</keyword>
<feature type="region of interest" description="Disordered" evidence="4">
    <location>
        <begin position="1"/>
        <end position="20"/>
    </location>
</feature>
<sequence length="135" mass="14691">MTDAASTAPPTSLPSQFSGGPGCRAREVLDLVANKWSLGVVDTLGAGPKRFTELKRSIEGISQRMLTVTVRALERDGILTRTVYSVMPPNVTYELTTMGKTLLDATRPVIQWSLENIPAIDAARTEFDSRANRTP</sequence>
<dbReference type="PROSITE" id="PS51118">
    <property type="entry name" value="HTH_HXLR"/>
    <property type="match status" value="1"/>
</dbReference>
<evidence type="ECO:0000259" key="5">
    <source>
        <dbReference type="PROSITE" id="PS51118"/>
    </source>
</evidence>
<dbReference type="InterPro" id="IPR002577">
    <property type="entry name" value="HTH_HxlR"/>
</dbReference>
<dbReference type="Gene3D" id="1.10.10.10">
    <property type="entry name" value="Winged helix-like DNA-binding domain superfamily/Winged helix DNA-binding domain"/>
    <property type="match status" value="1"/>
</dbReference>
<dbReference type="Pfam" id="PF01638">
    <property type="entry name" value="HxlR"/>
    <property type="match status" value="1"/>
</dbReference>
<evidence type="ECO:0000256" key="3">
    <source>
        <dbReference type="ARBA" id="ARBA00023163"/>
    </source>
</evidence>
<evidence type="ECO:0000256" key="4">
    <source>
        <dbReference type="SAM" id="MobiDB-lite"/>
    </source>
</evidence>
<keyword evidence="1" id="KW-0805">Transcription regulation</keyword>
<gene>
    <name evidence="6" type="ORF">ACFLIM_18145</name>
</gene>